<evidence type="ECO:0000256" key="1">
    <source>
        <dbReference type="SAM" id="Phobius"/>
    </source>
</evidence>
<keyword evidence="1" id="KW-1133">Transmembrane helix</keyword>
<sequence>MPWLFLLLALASLAAAFKSSSPALVAVWLLVSLVLFVAWVMGLLSQRVGNSSRDISHVLDPEEMRRLREQAEARKNALGNPEGPR</sequence>
<evidence type="ECO:0000313" key="2">
    <source>
        <dbReference type="EMBL" id="MBB1061958.1"/>
    </source>
</evidence>
<feature type="transmembrane region" description="Helical" evidence="1">
    <location>
        <begin position="26"/>
        <end position="44"/>
    </location>
</feature>
<comment type="caution">
    <text evidence="2">The sequence shown here is derived from an EMBL/GenBank/DDBJ whole genome shotgun (WGS) entry which is preliminary data.</text>
</comment>
<reference evidence="2 3" key="1">
    <citation type="submission" date="2020-08" db="EMBL/GenBank/DDBJ databases">
        <authorList>
            <person name="Xu S."/>
            <person name="Li A."/>
        </authorList>
    </citation>
    <scope>NUCLEOTIDE SEQUENCE [LARGE SCALE GENOMIC DNA]</scope>
    <source>
        <strain evidence="2 3">119BY6-57</strain>
    </source>
</reference>
<keyword evidence="1" id="KW-0812">Transmembrane</keyword>
<dbReference type="EMBL" id="JACHTF010000021">
    <property type="protein sequence ID" value="MBB1061958.1"/>
    <property type="molecule type" value="Genomic_DNA"/>
</dbReference>
<name>A0A7W3TP80_9GAMM</name>
<protein>
    <submittedName>
        <fullName evidence="2">Uncharacterized protein</fullName>
    </submittedName>
</protein>
<keyword evidence="1" id="KW-0472">Membrane</keyword>
<evidence type="ECO:0000313" key="3">
    <source>
        <dbReference type="Proteomes" id="UP000523196"/>
    </source>
</evidence>
<organism evidence="2 3">
    <name type="scientific">Marilutibacter spongiae</name>
    <dbReference type="NCBI Taxonomy" id="2025720"/>
    <lineage>
        <taxon>Bacteria</taxon>
        <taxon>Pseudomonadati</taxon>
        <taxon>Pseudomonadota</taxon>
        <taxon>Gammaproteobacteria</taxon>
        <taxon>Lysobacterales</taxon>
        <taxon>Lysobacteraceae</taxon>
        <taxon>Marilutibacter</taxon>
    </lineage>
</organism>
<keyword evidence="3" id="KW-1185">Reference proteome</keyword>
<dbReference type="Proteomes" id="UP000523196">
    <property type="component" value="Unassembled WGS sequence"/>
</dbReference>
<gene>
    <name evidence="2" type="ORF">H4F98_15400</name>
</gene>
<proteinExistence type="predicted"/>
<dbReference type="AlphaFoldDB" id="A0A7W3TP80"/>
<accession>A0A7W3TP80</accession>